<accession>A0A0E9TVF5</accession>
<evidence type="ECO:0000313" key="1">
    <source>
        <dbReference type="EMBL" id="JAH56880.1"/>
    </source>
</evidence>
<name>A0A0E9TVF5_ANGAN</name>
<reference evidence="1" key="1">
    <citation type="submission" date="2014-11" db="EMBL/GenBank/DDBJ databases">
        <authorList>
            <person name="Amaro Gonzalez C."/>
        </authorList>
    </citation>
    <scope>NUCLEOTIDE SEQUENCE</scope>
</reference>
<reference evidence="1" key="2">
    <citation type="journal article" date="2015" name="Fish Shellfish Immunol.">
        <title>Early steps in the European eel (Anguilla anguilla)-Vibrio vulnificus interaction in the gills: Role of the RtxA13 toxin.</title>
        <authorList>
            <person name="Callol A."/>
            <person name="Pajuelo D."/>
            <person name="Ebbesson L."/>
            <person name="Teles M."/>
            <person name="MacKenzie S."/>
            <person name="Amaro C."/>
        </authorList>
    </citation>
    <scope>NUCLEOTIDE SEQUENCE</scope>
</reference>
<dbReference type="EMBL" id="GBXM01051697">
    <property type="protein sequence ID" value="JAH56880.1"/>
    <property type="molecule type" value="Transcribed_RNA"/>
</dbReference>
<protein>
    <submittedName>
        <fullName evidence="1">Uncharacterized protein</fullName>
    </submittedName>
</protein>
<sequence length="11" mass="1188">MIGARARTLIS</sequence>
<proteinExistence type="predicted"/>
<organism evidence="1">
    <name type="scientific">Anguilla anguilla</name>
    <name type="common">European freshwater eel</name>
    <name type="synonym">Muraena anguilla</name>
    <dbReference type="NCBI Taxonomy" id="7936"/>
    <lineage>
        <taxon>Eukaryota</taxon>
        <taxon>Metazoa</taxon>
        <taxon>Chordata</taxon>
        <taxon>Craniata</taxon>
        <taxon>Vertebrata</taxon>
        <taxon>Euteleostomi</taxon>
        <taxon>Actinopterygii</taxon>
        <taxon>Neopterygii</taxon>
        <taxon>Teleostei</taxon>
        <taxon>Anguilliformes</taxon>
        <taxon>Anguillidae</taxon>
        <taxon>Anguilla</taxon>
    </lineage>
</organism>